<dbReference type="RefSeq" id="WP_128148146.1">
    <property type="nucleotide sequence ID" value="NZ_SAVB01000006.1"/>
</dbReference>
<protein>
    <submittedName>
        <fullName evidence="1">Uncharacterized protein</fullName>
    </submittedName>
</protein>
<proteinExistence type="predicted"/>
<sequence>MSQEYDETDWFTARQIAEVVSRYRIPGYRTSESGVIRWIKEQRAGPYGWRFEKNTAKWYGEYRGATAYHWAAFLFDGALCSALLEEGKRRRKAAGEAKRKAKRIAKGWKVKGDPLP</sequence>
<dbReference type="Proteomes" id="UP000286594">
    <property type="component" value="Unassembled WGS sequence"/>
</dbReference>
<dbReference type="EMBL" id="SAVB01000006">
    <property type="protein sequence ID" value="RWR50588.1"/>
    <property type="molecule type" value="Genomic_DNA"/>
</dbReference>
<reference evidence="1 2" key="1">
    <citation type="submission" date="2019-01" db="EMBL/GenBank/DDBJ databases">
        <title>Sinorhodobacter populi sp. nov. isolated from the symptomatic bark tissue of Populus euramericana canker.</title>
        <authorList>
            <person name="Xu G."/>
        </authorList>
    </citation>
    <scope>NUCLEOTIDE SEQUENCE [LARGE SCALE GENOMIC DNA]</scope>
    <source>
        <strain evidence="1 2">CCTCC AB2012026</strain>
    </source>
</reference>
<name>A0A443LN73_9RHOB</name>
<comment type="caution">
    <text evidence="1">The sequence shown here is derived from an EMBL/GenBank/DDBJ whole genome shotgun (WGS) entry which is preliminary data.</text>
</comment>
<evidence type="ECO:0000313" key="1">
    <source>
        <dbReference type="EMBL" id="RWR50588.1"/>
    </source>
</evidence>
<organism evidence="1 2">
    <name type="scientific">Paenirhodobacter ferrireducens</name>
    <dbReference type="NCBI Taxonomy" id="1215032"/>
    <lineage>
        <taxon>Bacteria</taxon>
        <taxon>Pseudomonadati</taxon>
        <taxon>Pseudomonadota</taxon>
        <taxon>Alphaproteobacteria</taxon>
        <taxon>Rhodobacterales</taxon>
        <taxon>Rhodobacter group</taxon>
        <taxon>Paenirhodobacter</taxon>
    </lineage>
</organism>
<accession>A0A443LN73</accession>
<keyword evidence="2" id="KW-1185">Reference proteome</keyword>
<evidence type="ECO:0000313" key="2">
    <source>
        <dbReference type="Proteomes" id="UP000286594"/>
    </source>
</evidence>
<dbReference type="AlphaFoldDB" id="A0A443LN73"/>
<gene>
    <name evidence="1" type="ORF">EOW65_06430</name>
</gene>